<keyword evidence="1" id="KW-0472">Membrane</keyword>
<feature type="transmembrane region" description="Helical" evidence="1">
    <location>
        <begin position="44"/>
        <end position="64"/>
    </location>
</feature>
<comment type="caution">
    <text evidence="2">The sequence shown here is derived from an EMBL/GenBank/DDBJ whole genome shotgun (WGS) entry which is preliminary data.</text>
</comment>
<feature type="transmembrane region" description="Helical" evidence="1">
    <location>
        <begin position="231"/>
        <end position="252"/>
    </location>
</feature>
<sequence>MKKTGVVLSYLAMIIMNALANLLPINGQNTGAISDAYPNLFTPAGYTFSIWGLIYLLLGIQLIFLLRQPKFYNNPLKNQGMSRIMTLFIVSSIANATWILAWHYRFIGVSVLIMVVILVSLILMMNEVMKTPFSKSEILWIKPPVGVYLGWITVATVANVTVYLVSIQWSRFGVSEEICMVTILIIAALIACATMMWSKCGAYGLTVIWAYVGILSKHTSATGFDYEYGRVILTLYIALALLILVTGSIIWVQIKKN</sequence>
<dbReference type="Proteomes" id="UP000614200">
    <property type="component" value="Unassembled WGS sequence"/>
</dbReference>
<accession>A0ABR9ZUX9</accession>
<proteinExistence type="predicted"/>
<evidence type="ECO:0000313" key="3">
    <source>
        <dbReference type="Proteomes" id="UP000614200"/>
    </source>
</evidence>
<dbReference type="PANTHER" id="PTHR33802">
    <property type="entry name" value="SI:CH211-161H7.5-RELATED"/>
    <property type="match status" value="1"/>
</dbReference>
<feature type="transmembrane region" description="Helical" evidence="1">
    <location>
        <begin position="200"/>
        <end position="219"/>
    </location>
</feature>
<evidence type="ECO:0000256" key="1">
    <source>
        <dbReference type="SAM" id="Phobius"/>
    </source>
</evidence>
<name>A0ABR9ZUX9_9FIRM</name>
<feature type="transmembrane region" description="Helical" evidence="1">
    <location>
        <begin position="107"/>
        <end position="124"/>
    </location>
</feature>
<gene>
    <name evidence="2" type="ORF">ISU02_14035</name>
</gene>
<feature type="transmembrane region" description="Helical" evidence="1">
    <location>
        <begin position="172"/>
        <end position="193"/>
    </location>
</feature>
<organism evidence="2 3">
    <name type="scientific">Fusibacter ferrireducens</name>
    <dbReference type="NCBI Taxonomy" id="2785058"/>
    <lineage>
        <taxon>Bacteria</taxon>
        <taxon>Bacillati</taxon>
        <taxon>Bacillota</taxon>
        <taxon>Clostridia</taxon>
        <taxon>Eubacteriales</taxon>
        <taxon>Eubacteriales Family XII. Incertae Sedis</taxon>
        <taxon>Fusibacter</taxon>
    </lineage>
</organism>
<keyword evidence="3" id="KW-1185">Reference proteome</keyword>
<reference evidence="2 3" key="1">
    <citation type="submission" date="2020-11" db="EMBL/GenBank/DDBJ databases">
        <title>Fusibacter basophilias sp. nov.</title>
        <authorList>
            <person name="Qiu D."/>
        </authorList>
    </citation>
    <scope>NUCLEOTIDE SEQUENCE [LARGE SCALE GENOMIC DNA]</scope>
    <source>
        <strain evidence="2 3">Q10-2</strain>
    </source>
</reference>
<evidence type="ECO:0000313" key="2">
    <source>
        <dbReference type="EMBL" id="MBF4694238.1"/>
    </source>
</evidence>
<keyword evidence="1" id="KW-1133">Transmembrane helix</keyword>
<dbReference type="RefSeq" id="WP_194702474.1">
    <property type="nucleotide sequence ID" value="NZ_JADKNH010000008.1"/>
</dbReference>
<protein>
    <submittedName>
        <fullName evidence="2">Tryptophan-rich sensory protein</fullName>
    </submittedName>
</protein>
<dbReference type="PANTHER" id="PTHR33802:SF1">
    <property type="entry name" value="XK-RELATED PROTEIN"/>
    <property type="match status" value="1"/>
</dbReference>
<feature type="transmembrane region" description="Helical" evidence="1">
    <location>
        <begin position="145"/>
        <end position="166"/>
    </location>
</feature>
<dbReference type="EMBL" id="JADKNH010000008">
    <property type="protein sequence ID" value="MBF4694238.1"/>
    <property type="molecule type" value="Genomic_DNA"/>
</dbReference>
<feature type="transmembrane region" description="Helical" evidence="1">
    <location>
        <begin position="84"/>
        <end position="101"/>
    </location>
</feature>
<keyword evidence="1" id="KW-0812">Transmembrane</keyword>